<dbReference type="PANTHER" id="PTHR30448">
    <property type="entry name" value="RNASE ADAPTER PROTEIN RAPZ"/>
    <property type="match status" value="1"/>
</dbReference>
<evidence type="ECO:0000313" key="2">
    <source>
        <dbReference type="EMBL" id="OHA95699.1"/>
    </source>
</evidence>
<comment type="caution">
    <text evidence="2">The sequence shown here is derived from an EMBL/GenBank/DDBJ whole genome shotgun (WGS) entry which is preliminary data.</text>
</comment>
<name>A0A1G2TG82_9BACT</name>
<organism evidence="2 3">
    <name type="scientific">Candidatus Zambryskibacteria bacterium RIFCSPHIGHO2_02_FULL_43_14</name>
    <dbReference type="NCBI Taxonomy" id="1802748"/>
    <lineage>
        <taxon>Bacteria</taxon>
        <taxon>Candidatus Zambryskiibacteriota</taxon>
    </lineage>
</organism>
<dbReference type="GO" id="GO:0005524">
    <property type="term" value="F:ATP binding"/>
    <property type="evidence" value="ECO:0007669"/>
    <property type="project" value="InterPro"/>
</dbReference>
<dbReference type="Pfam" id="PF22740">
    <property type="entry name" value="PapZ_C"/>
    <property type="match status" value="1"/>
</dbReference>
<dbReference type="InterPro" id="IPR053931">
    <property type="entry name" value="RapZ_C"/>
</dbReference>
<dbReference type="PANTHER" id="PTHR30448:SF0">
    <property type="entry name" value="RNASE ADAPTER PROTEIN RAPZ"/>
    <property type="match status" value="1"/>
</dbReference>
<reference evidence="2 3" key="1">
    <citation type="journal article" date="2016" name="Nat. Commun.">
        <title>Thousands of microbial genomes shed light on interconnected biogeochemical processes in an aquifer system.</title>
        <authorList>
            <person name="Anantharaman K."/>
            <person name="Brown C.T."/>
            <person name="Hug L.A."/>
            <person name="Sharon I."/>
            <person name="Castelle C.J."/>
            <person name="Probst A.J."/>
            <person name="Thomas B.C."/>
            <person name="Singh A."/>
            <person name="Wilkins M.J."/>
            <person name="Karaoz U."/>
            <person name="Brodie E.L."/>
            <person name="Williams K.H."/>
            <person name="Hubbard S.S."/>
            <person name="Banfield J.F."/>
        </authorList>
    </citation>
    <scope>NUCLEOTIDE SEQUENCE [LARGE SCALE GENOMIC DNA]</scope>
</reference>
<accession>A0A1G2TG82</accession>
<feature type="domain" description="RapZ C-terminal" evidence="1">
    <location>
        <begin position="1"/>
        <end position="112"/>
    </location>
</feature>
<evidence type="ECO:0000259" key="1">
    <source>
        <dbReference type="Pfam" id="PF22740"/>
    </source>
</evidence>
<proteinExistence type="predicted"/>
<dbReference type="AlphaFoldDB" id="A0A1G2TG82"/>
<evidence type="ECO:0000313" key="3">
    <source>
        <dbReference type="Proteomes" id="UP000178175"/>
    </source>
</evidence>
<dbReference type="EMBL" id="MHVR01000020">
    <property type="protein sequence ID" value="OHA95699.1"/>
    <property type="molecule type" value="Genomic_DNA"/>
</dbReference>
<dbReference type="InterPro" id="IPR005337">
    <property type="entry name" value="RapZ-like"/>
</dbReference>
<sequence length="117" mass="13420">MSWGHKYGNPSANFKFDVSYFKNPWREKEIRDCSGKDERKKKIIEFMKNQEGVESVVANISEVVALYDTLFPDEHKCVAVCCSAGEFRSPAIVELIGEELSKRKIKHVINHSKESLI</sequence>
<dbReference type="Proteomes" id="UP000178175">
    <property type="component" value="Unassembled WGS sequence"/>
</dbReference>
<gene>
    <name evidence="2" type="ORF">A3C70_03260</name>
</gene>
<protein>
    <recommendedName>
        <fullName evidence="1">RapZ C-terminal domain-containing protein</fullName>
    </recommendedName>
</protein>